<accession>A0ABM4CU10</accession>
<organism evidence="1 2">
    <name type="scientific">Hydra vulgaris</name>
    <name type="common">Hydra</name>
    <name type="synonym">Hydra attenuata</name>
    <dbReference type="NCBI Taxonomy" id="6087"/>
    <lineage>
        <taxon>Eukaryota</taxon>
        <taxon>Metazoa</taxon>
        <taxon>Cnidaria</taxon>
        <taxon>Hydrozoa</taxon>
        <taxon>Hydroidolina</taxon>
        <taxon>Anthoathecata</taxon>
        <taxon>Aplanulata</taxon>
        <taxon>Hydridae</taxon>
        <taxon>Hydra</taxon>
    </lineage>
</organism>
<dbReference type="Proteomes" id="UP001652625">
    <property type="component" value="Chromosome 11"/>
</dbReference>
<protein>
    <submittedName>
        <fullName evidence="2">Uncharacterized protein LOC136086848</fullName>
    </submittedName>
</protein>
<proteinExistence type="predicted"/>
<dbReference type="GeneID" id="136086848"/>
<name>A0ABM4CU10_HYDVU</name>
<dbReference type="RefSeq" id="XP_065665414.1">
    <property type="nucleotide sequence ID" value="XM_065809342.1"/>
</dbReference>
<reference evidence="2" key="1">
    <citation type="submission" date="2025-08" db="UniProtKB">
        <authorList>
            <consortium name="RefSeq"/>
        </authorList>
    </citation>
    <scope>IDENTIFICATION</scope>
</reference>
<evidence type="ECO:0000313" key="2">
    <source>
        <dbReference type="RefSeq" id="XP_065665414.1"/>
    </source>
</evidence>
<evidence type="ECO:0000313" key="1">
    <source>
        <dbReference type="Proteomes" id="UP001652625"/>
    </source>
</evidence>
<gene>
    <name evidence="2" type="primary">LOC136086848</name>
</gene>
<dbReference type="PANTHER" id="PTHR47510:SF3">
    <property type="entry name" value="ENDO_EXONUCLEASE_PHOSPHATASE DOMAIN-CONTAINING PROTEIN"/>
    <property type="match status" value="1"/>
</dbReference>
<sequence>MISNKETIVEKLNDYFLEVGPKLADKIPKNTTNFESYIKPTNISMKEVNLNTSEVRNAFNSLKNNKSVGIDQISVNVVKAIFDIIEPSLLHIFNLSIKSGIVPKKLKIAKISRIFKTGDDTIMSNYRPISVLACLKIIRRYYV</sequence>
<keyword evidence="1" id="KW-1185">Reference proteome</keyword>
<dbReference type="PANTHER" id="PTHR47510">
    <property type="entry name" value="REVERSE TRANSCRIPTASE DOMAIN-CONTAINING PROTEIN"/>
    <property type="match status" value="1"/>
</dbReference>